<feature type="region of interest" description="Disordered" evidence="1">
    <location>
        <begin position="16"/>
        <end position="38"/>
    </location>
</feature>
<evidence type="ECO:0000313" key="2">
    <source>
        <dbReference type="EMBL" id="BAQ50333.1"/>
    </source>
</evidence>
<feature type="region of interest" description="Disordered" evidence="1">
    <location>
        <begin position="63"/>
        <end position="115"/>
    </location>
</feature>
<sequence length="162" mass="17910">MTALNPITALRLKRTASRRAPLMPVSQKPRMKKREATGPAPYTLAGTLFYGFYEQAALRKAAGPSMEDMFRRQRTGMPRTRRDLSGRTYHPCAGAESREAKRRARQGVHHAQHPTVVARFGELDARAREAKEAIARVEGVDRSMKSRIGAVAGKLLGRKGAA</sequence>
<feature type="compositionally biased region" description="Basic residues" evidence="1">
    <location>
        <begin position="100"/>
        <end position="112"/>
    </location>
</feature>
<reference evidence="2 3" key="1">
    <citation type="journal article" date="2015" name="Genome Announc.">
        <title>Complete Genome Sequence of Methylobacterium aquaticum Strain 22A, Isolated from Racomitrium japonicum Moss.</title>
        <authorList>
            <person name="Tani A."/>
            <person name="Ogura Y."/>
            <person name="Hayashi T."/>
            <person name="Kimbara K."/>
        </authorList>
    </citation>
    <scope>NUCLEOTIDE SEQUENCE [LARGE SCALE GENOMIC DNA]</scope>
    <source>
        <strain evidence="2 3">MA-22A</strain>
        <plasmid evidence="3">Plasmid pMaq22A_3p DNA</plasmid>
    </source>
</reference>
<reference evidence="3" key="2">
    <citation type="submission" date="2015-01" db="EMBL/GenBank/DDBJ databases">
        <title>Complete genome sequence of Methylobacterium aquaticum strain 22A.</title>
        <authorList>
            <person name="Tani A."/>
            <person name="Ogura Y."/>
            <person name="Hayashi T."/>
        </authorList>
    </citation>
    <scope>NUCLEOTIDE SEQUENCE [LARGE SCALE GENOMIC DNA]</scope>
    <source>
        <strain evidence="3">MA-22A</strain>
        <plasmid evidence="3">Plasmid pMaq22A_3p DNA</plasmid>
    </source>
</reference>
<geneLocation type="plasmid" evidence="3">
    <name>pMaq22A_3p DNA</name>
</geneLocation>
<name>A0A0C6FPW9_9HYPH</name>
<keyword evidence="2" id="KW-0614">Plasmid</keyword>
<protein>
    <submittedName>
        <fullName evidence="2">Uncharacterized protein</fullName>
    </submittedName>
</protein>
<evidence type="ECO:0000313" key="3">
    <source>
        <dbReference type="Proteomes" id="UP000061432"/>
    </source>
</evidence>
<dbReference type="EMBL" id="AP014707">
    <property type="protein sequence ID" value="BAQ50333.1"/>
    <property type="molecule type" value="Genomic_DNA"/>
</dbReference>
<proteinExistence type="predicted"/>
<organism evidence="2 3">
    <name type="scientific">Methylobacterium aquaticum</name>
    <dbReference type="NCBI Taxonomy" id="270351"/>
    <lineage>
        <taxon>Bacteria</taxon>
        <taxon>Pseudomonadati</taxon>
        <taxon>Pseudomonadota</taxon>
        <taxon>Alphaproteobacteria</taxon>
        <taxon>Hyphomicrobiales</taxon>
        <taxon>Methylobacteriaceae</taxon>
        <taxon>Methylobacterium</taxon>
    </lineage>
</organism>
<evidence type="ECO:0000256" key="1">
    <source>
        <dbReference type="SAM" id="MobiDB-lite"/>
    </source>
</evidence>
<dbReference type="AlphaFoldDB" id="A0A0C6FPW9"/>
<dbReference type="Proteomes" id="UP000061432">
    <property type="component" value="Plasmid pMaq22A_3p"/>
</dbReference>
<gene>
    <name evidence="2" type="ORF">Maq22A_3p50415</name>
</gene>
<accession>A0A0C6FPW9</accession>
<dbReference type="KEGG" id="maqu:Maq22A_3p50415"/>